<keyword evidence="4 8" id="KW-0175">Coiled coil</keyword>
<feature type="compositionally biased region" description="Low complexity" evidence="9">
    <location>
        <begin position="407"/>
        <end position="420"/>
    </location>
</feature>
<dbReference type="SMART" id="SM01167">
    <property type="entry name" value="DUF1900"/>
    <property type="match status" value="1"/>
</dbReference>
<dbReference type="Gene3D" id="2.130.10.10">
    <property type="entry name" value="YVTN repeat-like/Quinoprotein amine dehydrogenase"/>
    <property type="match status" value="1"/>
</dbReference>
<dbReference type="PROSITE" id="PS50082">
    <property type="entry name" value="WD_REPEATS_2"/>
    <property type="match status" value="2"/>
</dbReference>
<protein>
    <recommendedName>
        <fullName evidence="7">Coronin</fullName>
    </recommendedName>
</protein>
<evidence type="ECO:0000256" key="5">
    <source>
        <dbReference type="ARBA" id="ARBA00023203"/>
    </source>
</evidence>
<dbReference type="GO" id="GO:0007015">
    <property type="term" value="P:actin filament organization"/>
    <property type="evidence" value="ECO:0007669"/>
    <property type="project" value="TreeGrafter"/>
</dbReference>
<dbReference type="FunFam" id="2.130.10.10:FF:000502">
    <property type="entry name" value="Coronin"/>
    <property type="match status" value="1"/>
</dbReference>
<feature type="region of interest" description="Disordered" evidence="9">
    <location>
        <begin position="391"/>
        <end position="420"/>
    </location>
</feature>
<dbReference type="SMART" id="SM01166">
    <property type="entry name" value="DUF1899"/>
    <property type="match status" value="1"/>
</dbReference>
<gene>
    <name evidence="11" type="ORF">ACOF00016_LOCUS17511</name>
</gene>
<keyword evidence="3 7" id="KW-0677">Repeat</keyword>
<dbReference type="InterPro" id="IPR036322">
    <property type="entry name" value="WD40_repeat_dom_sf"/>
</dbReference>
<feature type="domain" description="DUF1899" evidence="10">
    <location>
        <begin position="1"/>
        <end position="65"/>
    </location>
</feature>
<dbReference type="PROSITE" id="PS00678">
    <property type="entry name" value="WD_REPEATS_1"/>
    <property type="match status" value="1"/>
</dbReference>
<keyword evidence="5" id="KW-0009">Actin-binding</keyword>
<dbReference type="AlphaFoldDB" id="A0A7S3LEP5"/>
<dbReference type="SMART" id="SM00320">
    <property type="entry name" value="WD40"/>
    <property type="match status" value="4"/>
</dbReference>
<evidence type="ECO:0000256" key="1">
    <source>
        <dbReference type="ARBA" id="ARBA00009482"/>
    </source>
</evidence>
<evidence type="ECO:0000256" key="7">
    <source>
        <dbReference type="RuleBase" id="RU280818"/>
    </source>
</evidence>
<sequence length="454" mass="49845">MFKLRTSKFRHVFCDQPKVEECWTEFRLSTVTGDQQYIKASAKYFVVGLQGGGGPMMVGRLDRPGRYEMGACPQVSGHAGGVLDMEWNPFDDSMLATASEDTNIKIWSIPDDWEPTDEKGMPKPGAELKESVADLEAHRKKVTLLRYHPTAANCLLSTGADHSVKVWDVENCAAVTSFDDFSNLIHDIVWDVKGDQYACSCKDKAIRLIDPRTAALTSKIDTAHDGAKSVKLVYANDSGKMFSFGASKQSSREIKVWDIKNMAKPIHTESVDTAAGGMIPLWDQDTSVLYLCGKGDGIVRIYEYEDKEPYIFKLNDGFRSNIPGKGYCMVPKRGLDIMKHETARILKVTNSSGVHPLRFEVPRKSDAFQDDIFPDTAAAVPAHSFGEWMEGSSKGPVLQSLDPAQSGKGPAAGAAAAKPKPAFRSAAQLGKELDAANKRIAELEALLKKNNIAF</sequence>
<feature type="repeat" description="WD" evidence="6">
    <location>
        <begin position="135"/>
        <end position="177"/>
    </location>
</feature>
<reference evidence="11" key="1">
    <citation type="submission" date="2021-01" db="EMBL/GenBank/DDBJ databases">
        <authorList>
            <person name="Corre E."/>
            <person name="Pelletier E."/>
            <person name="Niang G."/>
            <person name="Scheremetjew M."/>
            <person name="Finn R."/>
            <person name="Kale V."/>
            <person name="Holt S."/>
            <person name="Cochrane G."/>
            <person name="Meng A."/>
            <person name="Brown T."/>
            <person name="Cohen L."/>
        </authorList>
    </citation>
    <scope>NUCLEOTIDE SEQUENCE</scope>
    <source>
        <strain evidence="11">CCMP127</strain>
    </source>
</reference>
<keyword evidence="2 6" id="KW-0853">WD repeat</keyword>
<evidence type="ECO:0000256" key="8">
    <source>
        <dbReference type="SAM" id="Coils"/>
    </source>
</evidence>
<accession>A0A7S3LEP5</accession>
<dbReference type="PANTHER" id="PTHR10856">
    <property type="entry name" value="CORONIN"/>
    <property type="match status" value="1"/>
</dbReference>
<evidence type="ECO:0000259" key="10">
    <source>
        <dbReference type="SMART" id="SM01166"/>
    </source>
</evidence>
<evidence type="ECO:0000256" key="6">
    <source>
        <dbReference type="PROSITE-ProRule" id="PRU00221"/>
    </source>
</evidence>
<feature type="coiled-coil region" evidence="8">
    <location>
        <begin position="426"/>
        <end position="453"/>
    </location>
</feature>
<evidence type="ECO:0000256" key="9">
    <source>
        <dbReference type="SAM" id="MobiDB-lite"/>
    </source>
</evidence>
<dbReference type="Pfam" id="PF00400">
    <property type="entry name" value="WD40"/>
    <property type="match status" value="2"/>
</dbReference>
<evidence type="ECO:0000256" key="3">
    <source>
        <dbReference type="ARBA" id="ARBA00022737"/>
    </source>
</evidence>
<feature type="repeat" description="WD" evidence="6">
    <location>
        <begin position="75"/>
        <end position="109"/>
    </location>
</feature>
<dbReference type="Pfam" id="PF16300">
    <property type="entry name" value="WD40_4"/>
    <property type="match status" value="1"/>
</dbReference>
<organism evidence="11">
    <name type="scientific">Amphora coffeiformis</name>
    <dbReference type="NCBI Taxonomy" id="265554"/>
    <lineage>
        <taxon>Eukaryota</taxon>
        <taxon>Sar</taxon>
        <taxon>Stramenopiles</taxon>
        <taxon>Ochrophyta</taxon>
        <taxon>Bacillariophyta</taxon>
        <taxon>Bacillariophyceae</taxon>
        <taxon>Bacillariophycidae</taxon>
        <taxon>Thalassiophysales</taxon>
        <taxon>Catenulaceae</taxon>
        <taxon>Amphora</taxon>
    </lineage>
</organism>
<dbReference type="InterPro" id="IPR015943">
    <property type="entry name" value="WD40/YVTN_repeat-like_dom_sf"/>
</dbReference>
<evidence type="ECO:0000256" key="4">
    <source>
        <dbReference type="ARBA" id="ARBA00023054"/>
    </source>
</evidence>
<dbReference type="EMBL" id="HBIM01023674">
    <property type="protein sequence ID" value="CAE0420829.1"/>
    <property type="molecule type" value="Transcribed_RNA"/>
</dbReference>
<dbReference type="Pfam" id="PF08953">
    <property type="entry name" value="DUF1899"/>
    <property type="match status" value="1"/>
</dbReference>
<proteinExistence type="inferred from homology"/>
<dbReference type="InterPro" id="IPR019775">
    <property type="entry name" value="WD40_repeat_CS"/>
</dbReference>
<dbReference type="PROSITE" id="PS50294">
    <property type="entry name" value="WD_REPEATS_REGION"/>
    <property type="match status" value="2"/>
</dbReference>
<comment type="similarity">
    <text evidence="1 7">Belongs to the WD repeat coronin family.</text>
</comment>
<dbReference type="PANTHER" id="PTHR10856:SF0">
    <property type="entry name" value="CORONIN"/>
    <property type="match status" value="1"/>
</dbReference>
<dbReference type="SUPFAM" id="SSF50978">
    <property type="entry name" value="WD40 repeat-like"/>
    <property type="match status" value="1"/>
</dbReference>
<evidence type="ECO:0000256" key="2">
    <source>
        <dbReference type="ARBA" id="ARBA00022574"/>
    </source>
</evidence>
<evidence type="ECO:0000313" key="11">
    <source>
        <dbReference type="EMBL" id="CAE0420829.1"/>
    </source>
</evidence>
<dbReference type="InterPro" id="IPR001680">
    <property type="entry name" value="WD40_rpt"/>
</dbReference>
<dbReference type="InterPro" id="IPR015048">
    <property type="entry name" value="DUF1899"/>
</dbReference>
<dbReference type="GO" id="GO:0051015">
    <property type="term" value="F:actin filament binding"/>
    <property type="evidence" value="ECO:0007669"/>
    <property type="project" value="TreeGrafter"/>
</dbReference>
<name>A0A7S3LEP5_9STRA</name>
<dbReference type="InterPro" id="IPR015505">
    <property type="entry name" value="Coronin"/>
</dbReference>